<dbReference type="GO" id="GO:0005737">
    <property type="term" value="C:cytoplasm"/>
    <property type="evidence" value="ECO:0007669"/>
    <property type="project" value="UniProtKB-SubCell"/>
</dbReference>
<keyword evidence="6 12" id="KW-0378">Hydrolase</keyword>
<dbReference type="GO" id="GO:0016829">
    <property type="term" value="F:lyase activity"/>
    <property type="evidence" value="ECO:0007669"/>
    <property type="project" value="UniProtKB-KW"/>
</dbReference>
<dbReference type="AlphaFoldDB" id="A0A975AMP0"/>
<evidence type="ECO:0000259" key="14">
    <source>
        <dbReference type="Pfam" id="PF00117"/>
    </source>
</evidence>
<keyword evidence="16" id="KW-1185">Reference proteome</keyword>
<evidence type="ECO:0000256" key="1">
    <source>
        <dbReference type="ARBA" id="ARBA00004496"/>
    </source>
</evidence>
<feature type="active site" evidence="12 13">
    <location>
        <position position="188"/>
    </location>
</feature>
<dbReference type="InterPro" id="IPR010139">
    <property type="entry name" value="Imidazole-glycPsynth_HisH"/>
</dbReference>
<dbReference type="Pfam" id="PF00117">
    <property type="entry name" value="GATase"/>
    <property type="match status" value="1"/>
</dbReference>
<dbReference type="CDD" id="cd01748">
    <property type="entry name" value="GATase1_IGP_Synthase"/>
    <property type="match status" value="1"/>
</dbReference>
<dbReference type="NCBIfam" id="TIGR01855">
    <property type="entry name" value="IMP_synth_hisH"/>
    <property type="match status" value="1"/>
</dbReference>
<keyword evidence="9 12" id="KW-0456">Lyase</keyword>
<feature type="active site" evidence="12 13">
    <location>
        <position position="186"/>
    </location>
</feature>
<comment type="catalytic activity">
    <reaction evidence="10 12">
        <text>5-[(5-phospho-1-deoxy-D-ribulos-1-ylimino)methylamino]-1-(5-phospho-beta-D-ribosyl)imidazole-4-carboxamide + L-glutamine = D-erythro-1-(imidazol-4-yl)glycerol 3-phosphate + 5-amino-1-(5-phospho-beta-D-ribosyl)imidazole-4-carboxamide + L-glutamate + H(+)</text>
        <dbReference type="Rhea" id="RHEA:24793"/>
        <dbReference type="ChEBI" id="CHEBI:15378"/>
        <dbReference type="ChEBI" id="CHEBI:29985"/>
        <dbReference type="ChEBI" id="CHEBI:58278"/>
        <dbReference type="ChEBI" id="CHEBI:58359"/>
        <dbReference type="ChEBI" id="CHEBI:58475"/>
        <dbReference type="ChEBI" id="CHEBI:58525"/>
        <dbReference type="EC" id="4.3.2.10"/>
    </reaction>
</comment>
<dbReference type="HAMAP" id="MF_00278">
    <property type="entry name" value="HisH"/>
    <property type="match status" value="1"/>
</dbReference>
<dbReference type="PROSITE" id="PS51273">
    <property type="entry name" value="GATASE_TYPE_1"/>
    <property type="match status" value="1"/>
</dbReference>
<evidence type="ECO:0000256" key="4">
    <source>
        <dbReference type="ARBA" id="ARBA00022490"/>
    </source>
</evidence>
<keyword evidence="8 12" id="KW-0368">Histidine biosynthesis</keyword>
<dbReference type="EC" id="4.3.2.10" evidence="12"/>
<protein>
    <recommendedName>
        <fullName evidence="12">Imidazole glycerol phosphate synthase subunit HisH</fullName>
        <ecNumber evidence="12">4.3.2.10</ecNumber>
    </recommendedName>
    <alternativeName>
        <fullName evidence="12">IGP synthase glutaminase subunit</fullName>
        <ecNumber evidence="12">3.5.1.2</ecNumber>
    </alternativeName>
    <alternativeName>
        <fullName evidence="12">IGP synthase subunit HisH</fullName>
    </alternativeName>
    <alternativeName>
        <fullName evidence="12">ImGP synthase subunit HisH</fullName>
        <shortName evidence="12">IGPS subunit HisH</shortName>
    </alternativeName>
</protein>
<dbReference type="PANTHER" id="PTHR42701:SF1">
    <property type="entry name" value="IMIDAZOLE GLYCEROL PHOSPHATE SYNTHASE SUBUNIT HISH"/>
    <property type="match status" value="1"/>
</dbReference>
<dbReference type="EC" id="3.5.1.2" evidence="12"/>
<evidence type="ECO:0000256" key="5">
    <source>
        <dbReference type="ARBA" id="ARBA00022605"/>
    </source>
</evidence>
<evidence type="ECO:0000256" key="6">
    <source>
        <dbReference type="ARBA" id="ARBA00022801"/>
    </source>
</evidence>
<evidence type="ECO:0000256" key="7">
    <source>
        <dbReference type="ARBA" id="ARBA00022962"/>
    </source>
</evidence>
<dbReference type="InterPro" id="IPR029062">
    <property type="entry name" value="Class_I_gatase-like"/>
</dbReference>
<dbReference type="GO" id="GO:0000105">
    <property type="term" value="P:L-histidine biosynthetic process"/>
    <property type="evidence" value="ECO:0007669"/>
    <property type="project" value="UniProtKB-UniRule"/>
</dbReference>
<evidence type="ECO:0000256" key="2">
    <source>
        <dbReference type="ARBA" id="ARBA00005091"/>
    </source>
</evidence>
<evidence type="ECO:0000313" key="16">
    <source>
        <dbReference type="Proteomes" id="UP000663281"/>
    </source>
</evidence>
<comment type="subcellular location">
    <subcellularLocation>
        <location evidence="1 12">Cytoplasm</location>
    </subcellularLocation>
</comment>
<keyword evidence="4 12" id="KW-0963">Cytoplasm</keyword>
<gene>
    <name evidence="12 15" type="primary">hisH</name>
    <name evidence="15" type="ORF">JYB88_07845</name>
</gene>
<dbReference type="PANTHER" id="PTHR42701">
    <property type="entry name" value="IMIDAZOLE GLYCEROL PHOSPHATE SYNTHASE SUBUNIT HISH"/>
    <property type="match status" value="1"/>
</dbReference>
<comment type="function">
    <text evidence="12">IGPS catalyzes the conversion of PRFAR and glutamine to IGP, AICAR and glutamate. The HisH subunit catalyzes the hydrolysis of glutamine to glutamate and ammonia as part of the synthesis of IGP and AICAR. The resulting ammonia molecule is channeled to the active site of HisF.</text>
</comment>
<dbReference type="Gene3D" id="3.40.50.880">
    <property type="match status" value="1"/>
</dbReference>
<organism evidence="15 16">
    <name type="scientific">Shewanella cyperi</name>
    <dbReference type="NCBI Taxonomy" id="2814292"/>
    <lineage>
        <taxon>Bacteria</taxon>
        <taxon>Pseudomonadati</taxon>
        <taxon>Pseudomonadota</taxon>
        <taxon>Gammaproteobacteria</taxon>
        <taxon>Alteromonadales</taxon>
        <taxon>Shewanellaceae</taxon>
        <taxon>Shewanella</taxon>
    </lineage>
</organism>
<comment type="catalytic activity">
    <reaction evidence="11 12">
        <text>L-glutamine + H2O = L-glutamate + NH4(+)</text>
        <dbReference type="Rhea" id="RHEA:15889"/>
        <dbReference type="ChEBI" id="CHEBI:15377"/>
        <dbReference type="ChEBI" id="CHEBI:28938"/>
        <dbReference type="ChEBI" id="CHEBI:29985"/>
        <dbReference type="ChEBI" id="CHEBI:58359"/>
        <dbReference type="EC" id="3.5.1.2"/>
    </reaction>
</comment>
<keyword evidence="5 12" id="KW-0028">Amino-acid biosynthesis</keyword>
<evidence type="ECO:0000256" key="12">
    <source>
        <dbReference type="HAMAP-Rule" id="MF_00278"/>
    </source>
</evidence>
<proteinExistence type="inferred from homology"/>
<dbReference type="SUPFAM" id="SSF52317">
    <property type="entry name" value="Class I glutamine amidotransferase-like"/>
    <property type="match status" value="1"/>
</dbReference>
<evidence type="ECO:0000256" key="13">
    <source>
        <dbReference type="PIRSR" id="PIRSR000495-1"/>
    </source>
</evidence>
<dbReference type="GO" id="GO:0004359">
    <property type="term" value="F:glutaminase activity"/>
    <property type="evidence" value="ECO:0007669"/>
    <property type="project" value="UniProtKB-EC"/>
</dbReference>
<dbReference type="InterPro" id="IPR017926">
    <property type="entry name" value="GATASE"/>
</dbReference>
<dbReference type="RefSeq" id="WP_207326044.1">
    <property type="nucleotide sequence ID" value="NZ_CP071504.1"/>
</dbReference>
<keyword evidence="7 12" id="KW-0315">Glutamine amidotransferase</keyword>
<sequence>MTDNQVDVVIIDTGCANLNSVRFAFERLGARVLVSSDRDVLQQAPRLVLPGVGTAAAAMAAIEAKGLTDIIRGLKQPVLGVCLGMQLLCKSSREQGASEKDVPCLGIIPLDIVELDSAGQPLPHMGWNQLSPGAHPLFAGISQGDYVYFVHSFCAPVSKYSLAESDYGQPFSAAIGKDNFMGVQFHPEKSGPVGARILKNFLALTVATLPQNACQETCA</sequence>
<evidence type="ECO:0000256" key="10">
    <source>
        <dbReference type="ARBA" id="ARBA00047838"/>
    </source>
</evidence>
<name>A0A975AMP0_9GAMM</name>
<dbReference type="KEGG" id="scyp:JYB88_07845"/>
<evidence type="ECO:0000256" key="11">
    <source>
        <dbReference type="ARBA" id="ARBA00049534"/>
    </source>
</evidence>
<comment type="pathway">
    <text evidence="2 12">Amino-acid biosynthesis; L-histidine biosynthesis; L-histidine from 5-phospho-alpha-D-ribose 1-diphosphate: step 5/9.</text>
</comment>
<evidence type="ECO:0000256" key="9">
    <source>
        <dbReference type="ARBA" id="ARBA00023239"/>
    </source>
</evidence>
<accession>A0A975AMP0</accession>
<dbReference type="GO" id="GO:0000107">
    <property type="term" value="F:imidazoleglycerol-phosphate synthase activity"/>
    <property type="evidence" value="ECO:0007669"/>
    <property type="project" value="UniProtKB-UniRule"/>
</dbReference>
<comment type="subunit">
    <text evidence="3 12">Heterodimer of HisH and HisF.</text>
</comment>
<evidence type="ECO:0000256" key="3">
    <source>
        <dbReference type="ARBA" id="ARBA00011152"/>
    </source>
</evidence>
<evidence type="ECO:0000313" key="15">
    <source>
        <dbReference type="EMBL" id="QSX31518.1"/>
    </source>
</evidence>
<dbReference type="PIRSF" id="PIRSF000495">
    <property type="entry name" value="Amidotransf_hisH"/>
    <property type="match status" value="1"/>
</dbReference>
<dbReference type="FunFam" id="3.40.50.880:FF:000009">
    <property type="entry name" value="Imidazole glycerol phosphate synthase subunit HisH"/>
    <property type="match status" value="1"/>
</dbReference>
<dbReference type="Proteomes" id="UP000663281">
    <property type="component" value="Chromosome"/>
</dbReference>
<evidence type="ECO:0000256" key="8">
    <source>
        <dbReference type="ARBA" id="ARBA00023102"/>
    </source>
</evidence>
<reference evidence="15 16" key="1">
    <citation type="submission" date="2021-03" db="EMBL/GenBank/DDBJ databases">
        <title>Novel species identification of genus Shewanella.</title>
        <authorList>
            <person name="Liu G."/>
            <person name="Zhang Q."/>
        </authorList>
    </citation>
    <scope>NUCLEOTIDE SEQUENCE [LARGE SCALE GENOMIC DNA]</scope>
    <source>
        <strain evidence="15 16">FJAT-53726</strain>
    </source>
</reference>
<feature type="active site" description="Nucleophile" evidence="12 13">
    <location>
        <position position="82"/>
    </location>
</feature>
<dbReference type="EMBL" id="CP071504">
    <property type="protein sequence ID" value="QSX31518.1"/>
    <property type="molecule type" value="Genomic_DNA"/>
</dbReference>
<feature type="domain" description="Glutamine amidotransferase" evidence="14">
    <location>
        <begin position="10"/>
        <end position="202"/>
    </location>
</feature>